<dbReference type="EC" id="2.6.1.52" evidence="4"/>
<evidence type="ECO:0000256" key="8">
    <source>
        <dbReference type="ARBA" id="ARBA00022679"/>
    </source>
</evidence>
<evidence type="ECO:0000256" key="1">
    <source>
        <dbReference type="ARBA" id="ARBA00001933"/>
    </source>
</evidence>
<dbReference type="AlphaFoldDB" id="A0A381R4I3"/>
<dbReference type="Gene3D" id="3.40.640.10">
    <property type="entry name" value="Type I PLP-dependent aspartate aminotransferase-like (Major domain)"/>
    <property type="match status" value="1"/>
</dbReference>
<dbReference type="UniPathway" id="UPA00135">
    <property type="reaction ID" value="UER00197"/>
</dbReference>
<dbReference type="GO" id="GO:0005777">
    <property type="term" value="C:peroxisome"/>
    <property type="evidence" value="ECO:0007669"/>
    <property type="project" value="TreeGrafter"/>
</dbReference>
<keyword evidence="10" id="KW-0718">Serine biosynthesis</keyword>
<evidence type="ECO:0000256" key="4">
    <source>
        <dbReference type="ARBA" id="ARBA00013030"/>
    </source>
</evidence>
<keyword evidence="5" id="KW-0963">Cytoplasm</keyword>
<dbReference type="InterPro" id="IPR022278">
    <property type="entry name" value="Pser_aminoTfrase"/>
</dbReference>
<dbReference type="InterPro" id="IPR015421">
    <property type="entry name" value="PyrdxlP-dep_Trfase_major"/>
</dbReference>
<dbReference type="GO" id="GO:0019265">
    <property type="term" value="P:glycine biosynthetic process, by transamination of glyoxylate"/>
    <property type="evidence" value="ECO:0007669"/>
    <property type="project" value="TreeGrafter"/>
</dbReference>
<proteinExistence type="inferred from homology"/>
<gene>
    <name evidence="12" type="ORF">METZ01_LOCUS39509</name>
</gene>
<dbReference type="PANTHER" id="PTHR21152">
    <property type="entry name" value="AMINOTRANSFERASE CLASS V"/>
    <property type="match status" value="1"/>
</dbReference>
<dbReference type="Pfam" id="PF00266">
    <property type="entry name" value="Aminotran_5"/>
    <property type="match status" value="1"/>
</dbReference>
<dbReference type="EMBL" id="UINC01001693">
    <property type="protein sequence ID" value="SUZ86655.1"/>
    <property type="molecule type" value="Genomic_DNA"/>
</dbReference>
<evidence type="ECO:0000256" key="6">
    <source>
        <dbReference type="ARBA" id="ARBA00022576"/>
    </source>
</evidence>
<keyword evidence="8" id="KW-0808">Transferase</keyword>
<dbReference type="GO" id="GO:0006564">
    <property type="term" value="P:L-serine biosynthetic process"/>
    <property type="evidence" value="ECO:0007669"/>
    <property type="project" value="UniProtKB-KW"/>
</dbReference>
<evidence type="ECO:0000256" key="10">
    <source>
        <dbReference type="ARBA" id="ARBA00023299"/>
    </source>
</evidence>
<dbReference type="InterPro" id="IPR015422">
    <property type="entry name" value="PyrdxlP-dep_Trfase_small"/>
</dbReference>
<dbReference type="InterPro" id="IPR000192">
    <property type="entry name" value="Aminotrans_V_dom"/>
</dbReference>
<comment type="cofactor">
    <cofactor evidence="1">
        <name>pyridoxal 5'-phosphate</name>
        <dbReference type="ChEBI" id="CHEBI:597326"/>
    </cofactor>
</comment>
<dbReference type="Gene3D" id="3.90.1150.10">
    <property type="entry name" value="Aspartate Aminotransferase, domain 1"/>
    <property type="match status" value="1"/>
</dbReference>
<reference evidence="12" key="1">
    <citation type="submission" date="2018-05" db="EMBL/GenBank/DDBJ databases">
        <authorList>
            <person name="Lanie J.A."/>
            <person name="Ng W.-L."/>
            <person name="Kazmierczak K.M."/>
            <person name="Andrzejewski T.M."/>
            <person name="Davidsen T.M."/>
            <person name="Wayne K.J."/>
            <person name="Tettelin H."/>
            <person name="Glass J.I."/>
            <person name="Rusch D."/>
            <person name="Podicherti R."/>
            <person name="Tsui H.-C.T."/>
            <person name="Winkler M.E."/>
        </authorList>
    </citation>
    <scope>NUCLEOTIDE SEQUENCE</scope>
</reference>
<protein>
    <recommendedName>
        <fullName evidence="4">phosphoserine transaminase</fullName>
        <ecNumber evidence="4">2.6.1.52</ecNumber>
    </recommendedName>
</protein>
<dbReference type="PIRSF" id="PIRSF000525">
    <property type="entry name" value="SerC"/>
    <property type="match status" value="1"/>
</dbReference>
<comment type="pathway">
    <text evidence="2">Amino-acid biosynthesis; L-serine biosynthesis; L-serine from 3-phospho-D-glycerate: step 2/3.</text>
</comment>
<evidence type="ECO:0000256" key="9">
    <source>
        <dbReference type="ARBA" id="ARBA00022898"/>
    </source>
</evidence>
<organism evidence="12">
    <name type="scientific">marine metagenome</name>
    <dbReference type="NCBI Taxonomy" id="408172"/>
    <lineage>
        <taxon>unclassified sequences</taxon>
        <taxon>metagenomes</taxon>
        <taxon>ecological metagenomes</taxon>
    </lineage>
</organism>
<dbReference type="SUPFAM" id="SSF53383">
    <property type="entry name" value="PLP-dependent transferases"/>
    <property type="match status" value="1"/>
</dbReference>
<evidence type="ECO:0000313" key="12">
    <source>
        <dbReference type="EMBL" id="SUZ86655.1"/>
    </source>
</evidence>
<dbReference type="GO" id="GO:0004648">
    <property type="term" value="F:O-phospho-L-serine:2-oxoglutarate aminotransferase activity"/>
    <property type="evidence" value="ECO:0007669"/>
    <property type="project" value="UniProtKB-EC"/>
</dbReference>
<keyword evidence="6" id="KW-0032">Aminotransferase</keyword>
<comment type="similarity">
    <text evidence="3">Belongs to the class-V pyridoxal-phosphate-dependent aminotransferase family. SerC subfamily.</text>
</comment>
<dbReference type="InterPro" id="IPR015424">
    <property type="entry name" value="PyrdxlP-dep_Trfase"/>
</dbReference>
<evidence type="ECO:0000256" key="7">
    <source>
        <dbReference type="ARBA" id="ARBA00022605"/>
    </source>
</evidence>
<name>A0A381R4I3_9ZZZZ</name>
<feature type="domain" description="Aminotransferase class V" evidence="11">
    <location>
        <begin position="6"/>
        <end position="316"/>
    </location>
</feature>
<keyword evidence="9" id="KW-0663">Pyridoxal phosphate</keyword>
<dbReference type="PANTHER" id="PTHR21152:SF40">
    <property type="entry name" value="ALANINE--GLYOXYLATE AMINOTRANSFERASE"/>
    <property type="match status" value="1"/>
</dbReference>
<sequence length="355" mass="41109">MKNNIFFTPGPSQLYFTVYDHVKKAFSDQIPSISHRSVQFQKIYQNCVLNIKEIFDLPVGYHVVFTSSANEIWERIIQNLIYKESTHLINGAFSQKFYDFTKMYNIKSKKYLYNKEPYDIEIIDNNFQLLAISLNETSTGIMCNSDKIKEIRNKFKNSLIALDCVSGSPCIPFNPNDVDTFYFSVQKCFGLPSGLGVWIYNDKCIEANQKKIELNEITGSYHSLEKLHKMNLKFQTPETPNILGIYLLMKITEDMIRNRIDNLRRDTNYKSTLIYDTIKKNEKLNCSITNKEIQSKTIIVADTINNSQIFIDKLKSKNLIIGKGYGNNDSQIRIANFPTHSKESIELLCDEINKI</sequence>
<dbReference type="GO" id="GO:0004760">
    <property type="term" value="F:L-serine-pyruvate transaminase activity"/>
    <property type="evidence" value="ECO:0007669"/>
    <property type="project" value="TreeGrafter"/>
</dbReference>
<evidence type="ECO:0000256" key="2">
    <source>
        <dbReference type="ARBA" id="ARBA00005099"/>
    </source>
</evidence>
<accession>A0A381R4I3</accession>
<keyword evidence="7" id="KW-0028">Amino-acid biosynthesis</keyword>
<dbReference type="GO" id="GO:0008453">
    <property type="term" value="F:alanine-glyoxylate transaminase activity"/>
    <property type="evidence" value="ECO:0007669"/>
    <property type="project" value="TreeGrafter"/>
</dbReference>
<evidence type="ECO:0000256" key="5">
    <source>
        <dbReference type="ARBA" id="ARBA00022490"/>
    </source>
</evidence>
<evidence type="ECO:0000259" key="11">
    <source>
        <dbReference type="Pfam" id="PF00266"/>
    </source>
</evidence>
<evidence type="ECO:0000256" key="3">
    <source>
        <dbReference type="ARBA" id="ARBA00006904"/>
    </source>
</evidence>